<dbReference type="AlphaFoldDB" id="A0A6A5QFK2"/>
<keyword evidence="2" id="KW-1185">Reference proteome</keyword>
<dbReference type="EMBL" id="ML979138">
    <property type="protein sequence ID" value="KAF1913610.1"/>
    <property type="molecule type" value="Genomic_DNA"/>
</dbReference>
<accession>A0A6A5QFK2</accession>
<evidence type="ECO:0000313" key="1">
    <source>
        <dbReference type="EMBL" id="KAF1913610.1"/>
    </source>
</evidence>
<sequence length="159" mass="18439">MSLSFQLQKINQSIELIASWYHQFMHRTEVYFRNLHERVLRLESQPHAPSDEQVERVLRKILADRFSDGIAQEVHSPDILNKEDCLVDAQNELANFKPIHVDPALLLVDPNAVPSKAYVETMKLHDRGLDEFPKLDRHRVANSGTNITKLDYDSRHSTQ</sequence>
<protein>
    <submittedName>
        <fullName evidence="1">Uncharacterized protein</fullName>
    </submittedName>
</protein>
<proteinExistence type="predicted"/>
<dbReference type="OrthoDB" id="3735750at2759"/>
<name>A0A6A5QFK2_AMPQU</name>
<organism evidence="1 2">
    <name type="scientific">Ampelomyces quisqualis</name>
    <name type="common">Powdery mildew agent</name>
    <dbReference type="NCBI Taxonomy" id="50730"/>
    <lineage>
        <taxon>Eukaryota</taxon>
        <taxon>Fungi</taxon>
        <taxon>Dikarya</taxon>
        <taxon>Ascomycota</taxon>
        <taxon>Pezizomycotina</taxon>
        <taxon>Dothideomycetes</taxon>
        <taxon>Pleosporomycetidae</taxon>
        <taxon>Pleosporales</taxon>
        <taxon>Pleosporineae</taxon>
        <taxon>Phaeosphaeriaceae</taxon>
        <taxon>Ampelomyces</taxon>
    </lineage>
</organism>
<reference evidence="1" key="1">
    <citation type="journal article" date="2020" name="Stud. Mycol.">
        <title>101 Dothideomycetes genomes: a test case for predicting lifestyles and emergence of pathogens.</title>
        <authorList>
            <person name="Haridas S."/>
            <person name="Albert R."/>
            <person name="Binder M."/>
            <person name="Bloem J."/>
            <person name="Labutti K."/>
            <person name="Salamov A."/>
            <person name="Andreopoulos B."/>
            <person name="Baker S."/>
            <person name="Barry K."/>
            <person name="Bills G."/>
            <person name="Bluhm B."/>
            <person name="Cannon C."/>
            <person name="Castanera R."/>
            <person name="Culley D."/>
            <person name="Daum C."/>
            <person name="Ezra D."/>
            <person name="Gonzalez J."/>
            <person name="Henrissat B."/>
            <person name="Kuo A."/>
            <person name="Liang C."/>
            <person name="Lipzen A."/>
            <person name="Lutzoni F."/>
            <person name="Magnuson J."/>
            <person name="Mondo S."/>
            <person name="Nolan M."/>
            <person name="Ohm R."/>
            <person name="Pangilinan J."/>
            <person name="Park H.-J."/>
            <person name="Ramirez L."/>
            <person name="Alfaro M."/>
            <person name="Sun H."/>
            <person name="Tritt A."/>
            <person name="Yoshinaga Y."/>
            <person name="Zwiers L.-H."/>
            <person name="Turgeon B."/>
            <person name="Goodwin S."/>
            <person name="Spatafora J."/>
            <person name="Crous P."/>
            <person name="Grigoriev I."/>
        </authorList>
    </citation>
    <scope>NUCLEOTIDE SEQUENCE</scope>
    <source>
        <strain evidence="1">HMLAC05119</strain>
    </source>
</reference>
<dbReference type="Proteomes" id="UP000800096">
    <property type="component" value="Unassembled WGS sequence"/>
</dbReference>
<evidence type="ECO:0000313" key="2">
    <source>
        <dbReference type="Proteomes" id="UP000800096"/>
    </source>
</evidence>
<gene>
    <name evidence="1" type="ORF">BDU57DRAFT_580028</name>
</gene>